<gene>
    <name evidence="2" type="ORF">HZU75_03580</name>
</gene>
<evidence type="ECO:0000313" key="2">
    <source>
        <dbReference type="EMBL" id="QLI80683.1"/>
    </source>
</evidence>
<keyword evidence="1" id="KW-0812">Transmembrane</keyword>
<dbReference type="AlphaFoldDB" id="A0A7D5Z3P1"/>
<dbReference type="KEGG" id="cfon:HZU75_03580"/>
<dbReference type="Proteomes" id="UP000510822">
    <property type="component" value="Chromosome"/>
</dbReference>
<evidence type="ECO:0000313" key="3">
    <source>
        <dbReference type="Proteomes" id="UP000510822"/>
    </source>
</evidence>
<reference evidence="2 3" key="1">
    <citation type="journal article" date="2016" name="Int. J. Syst. Evol. Microbiol.">
        <title>Chitinibacter fontanus sp. nov., isolated from a spring.</title>
        <authorList>
            <person name="Sheu S.Y."/>
            <person name="Li Y.S."/>
            <person name="Young C.C."/>
            <person name="Chen W.M."/>
        </authorList>
    </citation>
    <scope>NUCLEOTIDE SEQUENCE [LARGE SCALE GENOMIC DNA]</scope>
    <source>
        <strain evidence="2 3">STM-7</strain>
    </source>
</reference>
<name>A0A7D5Z3P1_9NEIS</name>
<dbReference type="EMBL" id="CP058952">
    <property type="protein sequence ID" value="QLI80683.1"/>
    <property type="molecule type" value="Genomic_DNA"/>
</dbReference>
<feature type="transmembrane region" description="Helical" evidence="1">
    <location>
        <begin position="123"/>
        <end position="143"/>
    </location>
</feature>
<sequence>MQHTLYESNIFVRAIYCLCLLFICLALLSGLTNLISMLAKPAQLGLMNIIVGLVPNLTTAIMFFLVAFRFFGVLIGKFKLNVISTSRSLNILRIIAIILMALSVLPWLISLIGALAVHGADGVGFVFLLGNTGGGAILGVLLFEASRLFERELLIDSQLGRLN</sequence>
<feature type="transmembrane region" description="Helical" evidence="1">
    <location>
        <begin position="12"/>
        <end position="39"/>
    </location>
</feature>
<keyword evidence="1" id="KW-0472">Membrane</keyword>
<proteinExistence type="predicted"/>
<evidence type="ECO:0008006" key="4">
    <source>
        <dbReference type="Google" id="ProtNLM"/>
    </source>
</evidence>
<feature type="transmembrane region" description="Helical" evidence="1">
    <location>
        <begin position="45"/>
        <end position="71"/>
    </location>
</feature>
<accession>A0A7D5Z3P1</accession>
<keyword evidence="3" id="KW-1185">Reference proteome</keyword>
<dbReference type="RefSeq" id="WP_180307820.1">
    <property type="nucleotide sequence ID" value="NZ_CP058952.1"/>
</dbReference>
<keyword evidence="1" id="KW-1133">Transmembrane helix</keyword>
<evidence type="ECO:0000256" key="1">
    <source>
        <dbReference type="SAM" id="Phobius"/>
    </source>
</evidence>
<feature type="transmembrane region" description="Helical" evidence="1">
    <location>
        <begin position="91"/>
        <end position="117"/>
    </location>
</feature>
<organism evidence="2 3">
    <name type="scientific">Chitinibacter fontanus</name>
    <dbReference type="NCBI Taxonomy" id="1737446"/>
    <lineage>
        <taxon>Bacteria</taxon>
        <taxon>Pseudomonadati</taxon>
        <taxon>Pseudomonadota</taxon>
        <taxon>Betaproteobacteria</taxon>
        <taxon>Neisseriales</taxon>
        <taxon>Chitinibacteraceae</taxon>
        <taxon>Chitinibacter</taxon>
    </lineage>
</organism>
<protein>
    <recommendedName>
        <fullName evidence="4">DUF2975 domain-containing protein</fullName>
    </recommendedName>
</protein>